<comment type="caution">
    <text evidence="1">The sequence shown here is derived from an EMBL/GenBank/DDBJ whole genome shotgun (WGS) entry which is preliminary data.</text>
</comment>
<proteinExistence type="predicted"/>
<dbReference type="EMBL" id="JAVKPK010000110">
    <property type="protein sequence ID" value="MDR7667248.1"/>
    <property type="molecule type" value="Genomic_DNA"/>
</dbReference>
<protein>
    <recommendedName>
        <fullName evidence="3">GNAT family N-acetyltransferase</fullName>
    </recommendedName>
</protein>
<reference evidence="2" key="1">
    <citation type="submission" date="2023-07" db="EMBL/GenBank/DDBJ databases">
        <title>Whole-genome sequencing of a new Methanosarcina sp. Z-7115.</title>
        <authorList>
            <person name="Zhilina T.N."/>
            <person name="Merkel A.Y."/>
        </authorList>
    </citation>
    <scope>NUCLEOTIDE SEQUENCE [LARGE SCALE GENOMIC DNA]</scope>
    <source>
        <strain evidence="2">Z-7115</strain>
    </source>
</reference>
<dbReference type="Gene3D" id="3.20.20.30">
    <property type="entry name" value="Luciferase-like domain"/>
    <property type="match status" value="1"/>
</dbReference>
<evidence type="ECO:0000313" key="1">
    <source>
        <dbReference type="EMBL" id="MDR7667248.1"/>
    </source>
</evidence>
<accession>A0ABU2D5J2</accession>
<gene>
    <name evidence="1" type="ORF">RG963_15995</name>
</gene>
<evidence type="ECO:0008006" key="3">
    <source>
        <dbReference type="Google" id="ProtNLM"/>
    </source>
</evidence>
<organism evidence="1 2">
    <name type="scientific">Methanosarcina baikalica</name>
    <dbReference type="NCBI Taxonomy" id="3073890"/>
    <lineage>
        <taxon>Archaea</taxon>
        <taxon>Methanobacteriati</taxon>
        <taxon>Methanobacteriota</taxon>
        <taxon>Stenosarchaea group</taxon>
        <taxon>Methanomicrobia</taxon>
        <taxon>Methanosarcinales</taxon>
        <taxon>Methanosarcinaceae</taxon>
        <taxon>Methanosarcina</taxon>
    </lineage>
</organism>
<evidence type="ECO:0000313" key="2">
    <source>
        <dbReference type="Proteomes" id="UP001246244"/>
    </source>
</evidence>
<dbReference type="Proteomes" id="UP001246244">
    <property type="component" value="Unassembled WGS sequence"/>
</dbReference>
<dbReference type="RefSeq" id="WP_310577275.1">
    <property type="nucleotide sequence ID" value="NZ_JAVKPK010000110.1"/>
</dbReference>
<name>A0ABU2D5J2_9EURY</name>
<dbReference type="InterPro" id="IPR036661">
    <property type="entry name" value="Luciferase-like_sf"/>
</dbReference>
<keyword evidence="2" id="KW-1185">Reference proteome</keyword>
<sequence length="100" mass="11278">MSKQVEIRVAYTDDVDAAVKIFKQYWAGTTIVATHLRNIYTPEMVAANRAVVGDDVIKNRQCISSNPKVHAKFAQRFIDAGFNRLYVHSAGPDQYEFIEG</sequence>